<dbReference type="HOGENOM" id="CLU_1763289_0_0_1"/>
<dbReference type="PANTHER" id="PTHR11071:SF561">
    <property type="entry name" value="PEPTIDYL-PROLYL CIS-TRANS ISOMERASE D-RELATED"/>
    <property type="match status" value="1"/>
</dbReference>
<dbReference type="Pfam" id="PF00160">
    <property type="entry name" value="Pro_isomerase"/>
    <property type="match status" value="1"/>
</dbReference>
<evidence type="ECO:0000313" key="6">
    <source>
        <dbReference type="EMBL" id="KIJ28657.1"/>
    </source>
</evidence>
<dbReference type="Gene3D" id="2.40.100.10">
    <property type="entry name" value="Cyclophilin-like"/>
    <property type="match status" value="1"/>
</dbReference>
<dbReference type="GO" id="GO:0016018">
    <property type="term" value="F:cyclosporin A binding"/>
    <property type="evidence" value="ECO:0007669"/>
    <property type="project" value="TreeGrafter"/>
</dbReference>
<dbReference type="GO" id="GO:0006457">
    <property type="term" value="P:protein folding"/>
    <property type="evidence" value="ECO:0007669"/>
    <property type="project" value="InterPro"/>
</dbReference>
<protein>
    <recommendedName>
        <fullName evidence="2">peptidylprolyl isomerase</fullName>
        <ecNumber evidence="2">5.2.1.8</ecNumber>
    </recommendedName>
</protein>
<evidence type="ECO:0000256" key="3">
    <source>
        <dbReference type="ARBA" id="ARBA00023110"/>
    </source>
</evidence>
<dbReference type="PROSITE" id="PS50072">
    <property type="entry name" value="CSA_PPIASE_2"/>
    <property type="match status" value="1"/>
</dbReference>
<name>A0A0C9UI87_SPHS4</name>
<dbReference type="AlphaFoldDB" id="A0A0C9UI87"/>
<evidence type="ECO:0000256" key="1">
    <source>
        <dbReference type="ARBA" id="ARBA00000971"/>
    </source>
</evidence>
<keyword evidence="7" id="KW-1185">Reference proteome</keyword>
<dbReference type="PROSITE" id="PS00170">
    <property type="entry name" value="CSA_PPIASE_1"/>
    <property type="match status" value="1"/>
</dbReference>
<feature type="non-terminal residue" evidence="6">
    <location>
        <position position="1"/>
    </location>
</feature>
<dbReference type="InterPro" id="IPR002130">
    <property type="entry name" value="Cyclophilin-type_PPIase_dom"/>
</dbReference>
<keyword evidence="4" id="KW-0413">Isomerase</keyword>
<feature type="domain" description="PPIase cyclophilin-type" evidence="5">
    <location>
        <begin position="79"/>
        <end position="148"/>
    </location>
</feature>
<dbReference type="PANTHER" id="PTHR11071">
    <property type="entry name" value="PEPTIDYL-PROLYL CIS-TRANS ISOMERASE"/>
    <property type="match status" value="1"/>
</dbReference>
<dbReference type="Proteomes" id="UP000054279">
    <property type="component" value="Unassembled WGS sequence"/>
</dbReference>
<dbReference type="SUPFAM" id="SSF50891">
    <property type="entry name" value="Cyclophilin-like"/>
    <property type="match status" value="1"/>
</dbReference>
<dbReference type="InterPro" id="IPR029000">
    <property type="entry name" value="Cyclophilin-like_dom_sf"/>
</dbReference>
<organism evidence="6 7">
    <name type="scientific">Sphaerobolus stellatus (strain SS14)</name>
    <dbReference type="NCBI Taxonomy" id="990650"/>
    <lineage>
        <taxon>Eukaryota</taxon>
        <taxon>Fungi</taxon>
        <taxon>Dikarya</taxon>
        <taxon>Basidiomycota</taxon>
        <taxon>Agaricomycotina</taxon>
        <taxon>Agaricomycetes</taxon>
        <taxon>Phallomycetidae</taxon>
        <taxon>Geastrales</taxon>
        <taxon>Sphaerobolaceae</taxon>
        <taxon>Sphaerobolus</taxon>
    </lineage>
</organism>
<dbReference type="OrthoDB" id="193499at2759"/>
<dbReference type="InterPro" id="IPR020892">
    <property type="entry name" value="Cyclophilin-type_PPIase_CS"/>
</dbReference>
<evidence type="ECO:0000256" key="4">
    <source>
        <dbReference type="ARBA" id="ARBA00023235"/>
    </source>
</evidence>
<dbReference type="EC" id="5.2.1.8" evidence="2"/>
<evidence type="ECO:0000259" key="5">
    <source>
        <dbReference type="PROSITE" id="PS50072"/>
    </source>
</evidence>
<evidence type="ECO:0000313" key="7">
    <source>
        <dbReference type="Proteomes" id="UP000054279"/>
    </source>
</evidence>
<accession>A0A0C9UI87</accession>
<proteinExistence type="predicted"/>
<sequence length="148" mass="16125">MASQSPRVFLDIHIGDEAAYAVSSSAYNRTLDLLKANYEIYGLPERPEELNEEQREILADLNRDKSNPLQFNPPTPLLAGRLTFTLDPSPGLTKTRNNFISLCKGDKGSCKNAPNKALHYLGSPVHRIIKGFVAQGGDITRGDGAGGE</sequence>
<dbReference type="GO" id="GO:0003755">
    <property type="term" value="F:peptidyl-prolyl cis-trans isomerase activity"/>
    <property type="evidence" value="ECO:0007669"/>
    <property type="project" value="UniProtKB-KW"/>
</dbReference>
<comment type="catalytic activity">
    <reaction evidence="1">
        <text>[protein]-peptidylproline (omega=180) = [protein]-peptidylproline (omega=0)</text>
        <dbReference type="Rhea" id="RHEA:16237"/>
        <dbReference type="Rhea" id="RHEA-COMP:10747"/>
        <dbReference type="Rhea" id="RHEA-COMP:10748"/>
        <dbReference type="ChEBI" id="CHEBI:83833"/>
        <dbReference type="ChEBI" id="CHEBI:83834"/>
        <dbReference type="EC" id="5.2.1.8"/>
    </reaction>
</comment>
<dbReference type="EMBL" id="KN837301">
    <property type="protein sequence ID" value="KIJ28657.1"/>
    <property type="molecule type" value="Genomic_DNA"/>
</dbReference>
<keyword evidence="3" id="KW-0697">Rotamase</keyword>
<dbReference type="GO" id="GO:0005737">
    <property type="term" value="C:cytoplasm"/>
    <property type="evidence" value="ECO:0007669"/>
    <property type="project" value="TreeGrafter"/>
</dbReference>
<gene>
    <name evidence="6" type="ORF">M422DRAFT_189445</name>
</gene>
<evidence type="ECO:0000256" key="2">
    <source>
        <dbReference type="ARBA" id="ARBA00013194"/>
    </source>
</evidence>
<reference evidence="6 7" key="1">
    <citation type="submission" date="2014-06" db="EMBL/GenBank/DDBJ databases">
        <title>Evolutionary Origins and Diversification of the Mycorrhizal Mutualists.</title>
        <authorList>
            <consortium name="DOE Joint Genome Institute"/>
            <consortium name="Mycorrhizal Genomics Consortium"/>
            <person name="Kohler A."/>
            <person name="Kuo A."/>
            <person name="Nagy L.G."/>
            <person name="Floudas D."/>
            <person name="Copeland A."/>
            <person name="Barry K.W."/>
            <person name="Cichocki N."/>
            <person name="Veneault-Fourrey C."/>
            <person name="LaButti K."/>
            <person name="Lindquist E.A."/>
            <person name="Lipzen A."/>
            <person name="Lundell T."/>
            <person name="Morin E."/>
            <person name="Murat C."/>
            <person name="Riley R."/>
            <person name="Ohm R."/>
            <person name="Sun H."/>
            <person name="Tunlid A."/>
            <person name="Henrissat B."/>
            <person name="Grigoriev I.V."/>
            <person name="Hibbett D.S."/>
            <person name="Martin F."/>
        </authorList>
    </citation>
    <scope>NUCLEOTIDE SEQUENCE [LARGE SCALE GENOMIC DNA]</scope>
    <source>
        <strain evidence="6 7">SS14</strain>
    </source>
</reference>